<dbReference type="Pfam" id="PF24827">
    <property type="entry name" value="AstE_AspA_cat"/>
    <property type="match status" value="1"/>
</dbReference>
<dbReference type="FunFam" id="3.40.630.10:FF:000017">
    <property type="entry name" value="Succinylglutamate desuccinylase"/>
    <property type="match status" value="1"/>
</dbReference>
<comment type="catalytic activity">
    <reaction evidence="5">
        <text>N-succinyl-L-glutamate + H2O = L-glutamate + succinate</text>
        <dbReference type="Rhea" id="RHEA:15169"/>
        <dbReference type="ChEBI" id="CHEBI:15377"/>
        <dbReference type="ChEBI" id="CHEBI:29985"/>
        <dbReference type="ChEBI" id="CHEBI:30031"/>
        <dbReference type="ChEBI" id="CHEBI:58763"/>
        <dbReference type="EC" id="3.5.1.96"/>
    </reaction>
</comment>
<evidence type="ECO:0000256" key="4">
    <source>
        <dbReference type="ARBA" id="ARBA00022833"/>
    </source>
</evidence>
<dbReference type="NCBIfam" id="NF003706">
    <property type="entry name" value="PRK05324.1"/>
    <property type="match status" value="1"/>
</dbReference>
<feature type="domain" description="Succinylglutamate desuccinylase/Aspartoacylase catalytic" evidence="8">
    <location>
        <begin position="43"/>
        <end position="237"/>
    </location>
</feature>
<evidence type="ECO:0000313" key="10">
    <source>
        <dbReference type="Proteomes" id="UP001211544"/>
    </source>
</evidence>
<protein>
    <recommendedName>
        <fullName evidence="5 6">Succinylglutamate desuccinylase</fullName>
        <ecNumber evidence="5 6">3.5.1.96</ecNumber>
    </recommendedName>
</protein>
<evidence type="ECO:0000256" key="2">
    <source>
        <dbReference type="ARBA" id="ARBA00022723"/>
    </source>
</evidence>
<feature type="binding site" evidence="5">
    <location>
        <position position="53"/>
    </location>
    <ligand>
        <name>Zn(2+)</name>
        <dbReference type="ChEBI" id="CHEBI:29105"/>
    </ligand>
</feature>
<dbReference type="GO" id="GO:0019544">
    <property type="term" value="P:L-arginine catabolic process to L-glutamate"/>
    <property type="evidence" value="ECO:0007669"/>
    <property type="project" value="UniProtKB-UniRule"/>
</dbReference>
<dbReference type="CDD" id="cd03855">
    <property type="entry name" value="M14_ASTE"/>
    <property type="match status" value="1"/>
</dbReference>
<reference evidence="9 10" key="1">
    <citation type="journal article" date="2022" name="J Glob Antimicrob Resist">
        <title>First complete genome of a multidrug resistant strain of the novel human pathogen Kalamiella piersonii (GABEKP28) identified in human saliva.</title>
        <authorList>
            <person name="McDonagh F."/>
            <person name="Singh N.K."/>
            <person name="Venkateswaran K."/>
            <person name="Lonappan A.M."/>
            <person name="Hallahan B."/>
            <person name="Tuohy A."/>
            <person name="Burke L."/>
            <person name="Kovarova A."/>
            <person name="Miliotis G."/>
        </authorList>
    </citation>
    <scope>NUCLEOTIDE SEQUENCE [LARGE SCALE GENOMIC DNA]</scope>
    <source>
        <strain evidence="9 10">GABEKP28</strain>
    </source>
</reference>
<gene>
    <name evidence="5 9" type="primary">astE</name>
    <name evidence="9" type="ORF">N5580_09995</name>
</gene>
<keyword evidence="10" id="KW-1185">Reference proteome</keyword>
<dbReference type="Pfam" id="PF04952">
    <property type="entry name" value="AstE_AspA_hybrid"/>
    <property type="match status" value="1"/>
</dbReference>
<dbReference type="InterPro" id="IPR050178">
    <property type="entry name" value="AspA/AstE_fam"/>
</dbReference>
<accession>A0AAJ5U8K6</accession>
<dbReference type="PIRSF" id="PIRSF017020">
    <property type="entry name" value="AstE"/>
    <property type="match status" value="1"/>
</dbReference>
<dbReference type="KEGG" id="kpie:N5580_09995"/>
<evidence type="ECO:0000256" key="1">
    <source>
        <dbReference type="ARBA" id="ARBA00022503"/>
    </source>
</evidence>
<feature type="binding site" evidence="5">
    <location>
        <position position="56"/>
    </location>
    <ligand>
        <name>Zn(2+)</name>
        <dbReference type="ChEBI" id="CHEBI:29105"/>
    </ligand>
</feature>
<comment type="function">
    <text evidence="5">Transforms N(2)-succinylglutamate into succinate and glutamate.</text>
</comment>
<dbReference type="GO" id="GO:0009017">
    <property type="term" value="F:succinylglutamate desuccinylase activity"/>
    <property type="evidence" value="ECO:0007669"/>
    <property type="project" value="UniProtKB-UniRule"/>
</dbReference>
<dbReference type="Gene3D" id="3.40.630.10">
    <property type="entry name" value="Zn peptidases"/>
    <property type="match status" value="1"/>
</dbReference>
<dbReference type="PANTHER" id="PTHR15162:SF7">
    <property type="entry name" value="SUCCINYLGLUTAMATE DESUCCINYLASE"/>
    <property type="match status" value="1"/>
</dbReference>
<dbReference type="GO" id="GO:0016788">
    <property type="term" value="F:hydrolase activity, acting on ester bonds"/>
    <property type="evidence" value="ECO:0007669"/>
    <property type="project" value="UniProtKB-UniRule"/>
</dbReference>
<evidence type="ECO:0000259" key="7">
    <source>
        <dbReference type="Pfam" id="PF04952"/>
    </source>
</evidence>
<feature type="domain" description="AstE/AspA barrel-sandwich hybrid" evidence="7">
    <location>
        <begin position="250"/>
        <end position="322"/>
    </location>
</feature>
<dbReference type="InterPro" id="IPR016681">
    <property type="entry name" value="SuccinylGlu_desuccinylase"/>
</dbReference>
<evidence type="ECO:0000256" key="6">
    <source>
        <dbReference type="NCBIfam" id="TIGR03242"/>
    </source>
</evidence>
<evidence type="ECO:0000256" key="3">
    <source>
        <dbReference type="ARBA" id="ARBA00022801"/>
    </source>
</evidence>
<evidence type="ECO:0000256" key="5">
    <source>
        <dbReference type="HAMAP-Rule" id="MF_00767"/>
    </source>
</evidence>
<dbReference type="GO" id="GO:0008270">
    <property type="term" value="F:zinc ion binding"/>
    <property type="evidence" value="ECO:0007669"/>
    <property type="project" value="UniProtKB-UniRule"/>
</dbReference>
<sequence length="332" mass="37353">MQDFLQQTLSGDAPQRQRGETPYLRWQWLDHGILQLEPLGEPQQALVLSAGIHGNETAPVEILNTLIGALLRGEMQLRHRVLAILGNPAALRAGKRYLRHDVNRLFGGRWQRIDDCDEARRALRLEQATEAFWLQETREVQPRWHLDLHTAIRGSWHTRFGVLPLNPQPWPDNFIDWLTAAGLEALVFHTAPGGTFTHFSCANFNAASCTLELGKALPFGTNDLTQFAAAQQALAALLSGEPLPEAQEAPRRYRVVQQITRLSEQFRLHMDAETRNFTAFPQGALLAEDGETRYFVQQAREYVLFPNPGVALGLRAGLMLVEENAQTEALSR</sequence>
<dbReference type="InterPro" id="IPR007036">
    <property type="entry name" value="Aste_AspA_hybrid_dom"/>
</dbReference>
<feature type="binding site" evidence="5">
    <location>
        <position position="149"/>
    </location>
    <ligand>
        <name>Zn(2+)</name>
        <dbReference type="ChEBI" id="CHEBI:29105"/>
    </ligand>
</feature>
<organism evidence="9 10">
    <name type="scientific">Pantoea piersonii</name>
    <dbReference type="NCBI Taxonomy" id="2364647"/>
    <lineage>
        <taxon>Bacteria</taxon>
        <taxon>Pseudomonadati</taxon>
        <taxon>Pseudomonadota</taxon>
        <taxon>Gammaproteobacteria</taxon>
        <taxon>Enterobacterales</taxon>
        <taxon>Erwiniaceae</taxon>
        <taxon>Pantoea</taxon>
    </lineage>
</organism>
<proteinExistence type="inferred from homology"/>
<dbReference type="GO" id="GO:0019545">
    <property type="term" value="P:L-arginine catabolic process to succinate"/>
    <property type="evidence" value="ECO:0007669"/>
    <property type="project" value="UniProtKB-UniRule"/>
</dbReference>
<dbReference type="SUPFAM" id="SSF53187">
    <property type="entry name" value="Zn-dependent exopeptidases"/>
    <property type="match status" value="1"/>
</dbReference>
<dbReference type="HAMAP" id="MF_00767">
    <property type="entry name" value="Arg_catab_AstE"/>
    <property type="match status" value="1"/>
</dbReference>
<keyword evidence="3 5" id="KW-0378">Hydrolase</keyword>
<keyword evidence="2 5" id="KW-0479">Metal-binding</keyword>
<dbReference type="NCBIfam" id="TIGR03242">
    <property type="entry name" value="arg_catab_astE"/>
    <property type="match status" value="1"/>
</dbReference>
<comment type="similarity">
    <text evidence="5">Belongs to the AspA/AstE family. Succinylglutamate desuccinylase subfamily.</text>
</comment>
<evidence type="ECO:0000313" key="9">
    <source>
        <dbReference type="EMBL" id="WBG89452.1"/>
    </source>
</evidence>
<keyword evidence="1 5" id="KW-0056">Arginine metabolism</keyword>
<dbReference type="PANTHER" id="PTHR15162">
    <property type="entry name" value="ASPARTOACYLASE"/>
    <property type="match status" value="1"/>
</dbReference>
<name>A0AAJ5U8K6_9GAMM</name>
<dbReference type="EC" id="3.5.1.96" evidence="5 6"/>
<keyword evidence="4 5" id="KW-0862">Zinc</keyword>
<dbReference type="Proteomes" id="UP001211544">
    <property type="component" value="Chromosome"/>
</dbReference>
<dbReference type="RefSeq" id="WP_126688798.1">
    <property type="nucleotide sequence ID" value="NZ_CP104758.1"/>
</dbReference>
<dbReference type="EMBL" id="CP104758">
    <property type="protein sequence ID" value="WBG89452.1"/>
    <property type="molecule type" value="Genomic_DNA"/>
</dbReference>
<dbReference type="AlphaFoldDB" id="A0AAJ5U8K6"/>
<evidence type="ECO:0000259" key="8">
    <source>
        <dbReference type="Pfam" id="PF24827"/>
    </source>
</evidence>
<dbReference type="InterPro" id="IPR055438">
    <property type="entry name" value="AstE_AspA_cat"/>
</dbReference>
<comment type="pathway">
    <text evidence="5">Amino-acid degradation; L-arginine degradation via AST pathway; L-glutamate and succinate from L-arginine: step 5/5.</text>
</comment>
<comment type="cofactor">
    <cofactor evidence="5">
        <name>Zn(2+)</name>
        <dbReference type="ChEBI" id="CHEBI:29105"/>
    </cofactor>
    <text evidence="5">Binds 1 zinc ion per subunit.</text>
</comment>
<feature type="active site" evidence="5">
    <location>
        <position position="212"/>
    </location>
</feature>